<evidence type="ECO:0000313" key="2">
    <source>
        <dbReference type="Proteomes" id="UP000263014"/>
    </source>
</evidence>
<proteinExistence type="predicted"/>
<gene>
    <name evidence="1" type="ORF">DXD79_01590</name>
</gene>
<accession>A0A374PF54</accession>
<comment type="caution">
    <text evidence="1">The sequence shown here is derived from an EMBL/GenBank/DDBJ whole genome shotgun (WGS) entry which is preliminary data.</text>
</comment>
<reference evidence="1 2" key="1">
    <citation type="submission" date="2018-08" db="EMBL/GenBank/DDBJ databases">
        <title>A genome reference for cultivated species of the human gut microbiota.</title>
        <authorList>
            <person name="Zou Y."/>
            <person name="Xue W."/>
            <person name="Luo G."/>
        </authorList>
    </citation>
    <scope>NUCLEOTIDE SEQUENCE [LARGE SCALE GENOMIC DNA]</scope>
    <source>
        <strain evidence="1 2">TM09-12</strain>
    </source>
</reference>
<evidence type="ECO:0000313" key="1">
    <source>
        <dbReference type="EMBL" id="RGJ08655.1"/>
    </source>
</evidence>
<name>A0A374PF54_9FIRM</name>
<dbReference type="Proteomes" id="UP000263014">
    <property type="component" value="Unassembled WGS sequence"/>
</dbReference>
<dbReference type="EMBL" id="QSON01000001">
    <property type="protein sequence ID" value="RGJ08655.1"/>
    <property type="molecule type" value="Genomic_DNA"/>
</dbReference>
<protein>
    <submittedName>
        <fullName evidence="1">Uncharacterized protein</fullName>
    </submittedName>
</protein>
<sequence length="96" mass="12581">MEREIQKELEEWEMELYCRNRKRMYKTEKNYRDPRKEVMEDYRHHRKTKWFYDHECRYVKKQTSKKLRRKLKREIFNEAYDHVIPHDYKTYGWITW</sequence>
<dbReference type="AlphaFoldDB" id="A0A374PF54"/>
<organism evidence="1 2">
    <name type="scientific">Hungatella hathewayi</name>
    <dbReference type="NCBI Taxonomy" id="154046"/>
    <lineage>
        <taxon>Bacteria</taxon>
        <taxon>Bacillati</taxon>
        <taxon>Bacillota</taxon>
        <taxon>Clostridia</taxon>
        <taxon>Lachnospirales</taxon>
        <taxon>Lachnospiraceae</taxon>
        <taxon>Hungatella</taxon>
    </lineage>
</organism>